<dbReference type="RefSeq" id="WP_222198938.1">
    <property type="nucleotide sequence ID" value="NZ_JAIMFO010000004.1"/>
</dbReference>
<evidence type="ECO:0000313" key="5">
    <source>
        <dbReference type="Proteomes" id="UP000700908"/>
    </source>
</evidence>
<keyword evidence="1" id="KW-0805">Transcription regulation</keyword>
<dbReference type="PANTHER" id="PTHR30363">
    <property type="entry name" value="HTH-TYPE TRANSCRIPTIONAL REGULATOR SRLR-RELATED"/>
    <property type="match status" value="1"/>
</dbReference>
<dbReference type="EMBL" id="JAIMFO010000004">
    <property type="protein sequence ID" value="MBY4797204.1"/>
    <property type="molecule type" value="Genomic_DNA"/>
</dbReference>
<dbReference type="InterPro" id="IPR050313">
    <property type="entry name" value="Carb_Metab_HTH_regulators"/>
</dbReference>
<dbReference type="Pfam" id="PF08220">
    <property type="entry name" value="HTH_DeoR"/>
    <property type="match status" value="1"/>
</dbReference>
<dbReference type="Pfam" id="PF00455">
    <property type="entry name" value="DeoRC"/>
    <property type="match status" value="1"/>
</dbReference>
<dbReference type="InterPro" id="IPR036390">
    <property type="entry name" value="WH_DNA-bd_sf"/>
</dbReference>
<evidence type="ECO:0000259" key="3">
    <source>
        <dbReference type="PROSITE" id="PS51000"/>
    </source>
</evidence>
<reference evidence="4 5" key="1">
    <citation type="submission" date="2021-08" db="EMBL/GenBank/DDBJ databases">
        <title>Collinsella faecalis sp. nov. isolated from swine faeces.</title>
        <authorList>
            <person name="Oh B.S."/>
            <person name="Lee J.H."/>
        </authorList>
    </citation>
    <scope>NUCLEOTIDE SEQUENCE [LARGE SCALE GENOMIC DNA]</scope>
    <source>
        <strain evidence="4 5">AGMB00827</strain>
    </source>
</reference>
<proteinExistence type="predicted"/>
<keyword evidence="2" id="KW-0804">Transcription</keyword>
<protein>
    <submittedName>
        <fullName evidence="4">DeoR/GlpR family DNA-binding transcription regulator</fullName>
    </submittedName>
</protein>
<dbReference type="Proteomes" id="UP000700908">
    <property type="component" value="Unassembled WGS sequence"/>
</dbReference>
<dbReference type="SMART" id="SM01134">
    <property type="entry name" value="DeoRC"/>
    <property type="match status" value="1"/>
</dbReference>
<evidence type="ECO:0000313" key="4">
    <source>
        <dbReference type="EMBL" id="MBY4797204.1"/>
    </source>
</evidence>
<dbReference type="PANTHER" id="PTHR30363:SF44">
    <property type="entry name" value="AGA OPERON TRANSCRIPTIONAL REPRESSOR-RELATED"/>
    <property type="match status" value="1"/>
</dbReference>
<dbReference type="PRINTS" id="PR00037">
    <property type="entry name" value="HTHLACR"/>
</dbReference>
<dbReference type="SUPFAM" id="SSF46785">
    <property type="entry name" value="Winged helix' DNA-binding domain"/>
    <property type="match status" value="1"/>
</dbReference>
<dbReference type="SUPFAM" id="SSF100950">
    <property type="entry name" value="NagB/RpiA/CoA transferase-like"/>
    <property type="match status" value="1"/>
</dbReference>
<dbReference type="SMART" id="SM00420">
    <property type="entry name" value="HTH_DEOR"/>
    <property type="match status" value="1"/>
</dbReference>
<dbReference type="GO" id="GO:0003677">
    <property type="term" value="F:DNA binding"/>
    <property type="evidence" value="ECO:0007669"/>
    <property type="project" value="UniProtKB-KW"/>
</dbReference>
<organism evidence="4 5">
    <name type="scientific">Collinsella ureilytica</name>
    <dbReference type="NCBI Taxonomy" id="2869515"/>
    <lineage>
        <taxon>Bacteria</taxon>
        <taxon>Bacillati</taxon>
        <taxon>Actinomycetota</taxon>
        <taxon>Coriobacteriia</taxon>
        <taxon>Coriobacteriales</taxon>
        <taxon>Coriobacteriaceae</taxon>
        <taxon>Collinsella</taxon>
    </lineage>
</organism>
<name>A0ABS7MIL4_9ACTN</name>
<dbReference type="InterPro" id="IPR036388">
    <property type="entry name" value="WH-like_DNA-bd_sf"/>
</dbReference>
<evidence type="ECO:0000256" key="1">
    <source>
        <dbReference type="ARBA" id="ARBA00023015"/>
    </source>
</evidence>
<comment type="caution">
    <text evidence="4">The sequence shown here is derived from an EMBL/GenBank/DDBJ whole genome shotgun (WGS) entry which is preliminary data.</text>
</comment>
<keyword evidence="5" id="KW-1185">Reference proteome</keyword>
<sequence>MFRRQRREKILEIINATGHATVEELAKLFHVSVDSIRKDLRELADAGLCIRAYGGATRIKPAATETEAHAQSPELQVTDNRTGRLAVAERAWEEINEGDAIFLDISQTNLLLAHLIAEGDKRLIVTTNMLEIPRLIAANPKVTVLATGGFLNPQLTGFTGTASISLLEPLLFSKAFIGVHGVHIPSNAVMSFNMDDGMVKRKVIDNASERFLLADQDKFAIESGYRFASVDDFSAIITDTTNASILSELEKRGIPILG</sequence>
<gene>
    <name evidence="4" type="ORF">K6V98_02335</name>
</gene>
<dbReference type="PROSITE" id="PS51000">
    <property type="entry name" value="HTH_DEOR_2"/>
    <property type="match status" value="1"/>
</dbReference>
<accession>A0ABS7MIL4</accession>
<dbReference type="InterPro" id="IPR014036">
    <property type="entry name" value="DeoR-like_C"/>
</dbReference>
<evidence type="ECO:0000256" key="2">
    <source>
        <dbReference type="ARBA" id="ARBA00023163"/>
    </source>
</evidence>
<feature type="domain" description="HTH deoR-type" evidence="3">
    <location>
        <begin position="3"/>
        <end position="58"/>
    </location>
</feature>
<dbReference type="InterPro" id="IPR037171">
    <property type="entry name" value="NagB/RpiA_transferase-like"/>
</dbReference>
<dbReference type="Gene3D" id="1.10.10.10">
    <property type="entry name" value="Winged helix-like DNA-binding domain superfamily/Winged helix DNA-binding domain"/>
    <property type="match status" value="1"/>
</dbReference>
<dbReference type="InterPro" id="IPR001034">
    <property type="entry name" value="DeoR_HTH"/>
</dbReference>
<keyword evidence="4" id="KW-0238">DNA-binding</keyword>